<keyword evidence="2" id="KW-1185">Reference proteome</keyword>
<evidence type="ECO:0000313" key="1">
    <source>
        <dbReference type="EMBL" id="TMU56469.1"/>
    </source>
</evidence>
<organism evidence="1 2">
    <name type="scientific">Flagellimonas algicola</name>
    <dbReference type="NCBI Taxonomy" id="2583815"/>
    <lineage>
        <taxon>Bacteria</taxon>
        <taxon>Pseudomonadati</taxon>
        <taxon>Bacteroidota</taxon>
        <taxon>Flavobacteriia</taxon>
        <taxon>Flavobacteriales</taxon>
        <taxon>Flavobacteriaceae</taxon>
        <taxon>Flagellimonas</taxon>
    </lineage>
</organism>
<dbReference type="EMBL" id="VCNI01000001">
    <property type="protein sequence ID" value="TMU56469.1"/>
    <property type="molecule type" value="Genomic_DNA"/>
</dbReference>
<accession>A0ABY2WPL2</accession>
<reference evidence="1 2" key="1">
    <citation type="submission" date="2019-05" db="EMBL/GenBank/DDBJ databases">
        <title>Flagellimonas sp. AsT0115, sp. nov., isolated from a marine red algae, Asparagopsis taxiformis.</title>
        <authorList>
            <person name="Kim J."/>
            <person name="Jeong S.E."/>
            <person name="Jeon C.O."/>
        </authorList>
    </citation>
    <scope>NUCLEOTIDE SEQUENCE [LARGE SCALE GENOMIC DNA]</scope>
    <source>
        <strain evidence="1 2">AsT0115</strain>
    </source>
</reference>
<gene>
    <name evidence="1" type="ORF">FGG15_02720</name>
</gene>
<name>A0ABY2WPL2_9FLAO</name>
<protein>
    <submittedName>
        <fullName evidence="1">Uncharacterized protein</fullName>
    </submittedName>
</protein>
<evidence type="ECO:0000313" key="2">
    <source>
        <dbReference type="Proteomes" id="UP000751614"/>
    </source>
</evidence>
<comment type="caution">
    <text evidence="1">The sequence shown here is derived from an EMBL/GenBank/DDBJ whole genome shotgun (WGS) entry which is preliminary data.</text>
</comment>
<proteinExistence type="predicted"/>
<dbReference type="Proteomes" id="UP000751614">
    <property type="component" value="Unassembled WGS sequence"/>
</dbReference>
<sequence>MQTYRQSGGAEPIGPYNQLVDTFSSESGNLASVPPQFTMYWKEHLGLFYVHVGFTIGVFNAKTGDQFALLTYLGLPFIADYDVSSVPVLLPAYVSNANGGQGVFLPETCKIGSDGSMVFRVCGVDLVTTNNMDIEVHSTFVFRGSLQN</sequence>
<dbReference type="RefSeq" id="WP_138832953.1">
    <property type="nucleotide sequence ID" value="NZ_VCNI01000001.1"/>
</dbReference>